<evidence type="ECO:0000256" key="3">
    <source>
        <dbReference type="ARBA" id="ARBA00022692"/>
    </source>
</evidence>
<feature type="binding site" evidence="6">
    <location>
        <position position="92"/>
    </location>
    <ligand>
        <name>Na(+)</name>
        <dbReference type="ChEBI" id="CHEBI:29101"/>
        <label>1</label>
    </ligand>
</feature>
<feature type="transmembrane region" description="Helical" evidence="8">
    <location>
        <begin position="346"/>
        <end position="370"/>
    </location>
</feature>
<keyword evidence="2" id="KW-0813">Transport</keyword>
<evidence type="ECO:0000313" key="10">
    <source>
        <dbReference type="Proteomes" id="UP000663889"/>
    </source>
</evidence>
<keyword evidence="6" id="KW-0479">Metal-binding</keyword>
<feature type="binding site" evidence="6">
    <location>
        <position position="359"/>
    </location>
    <ligand>
        <name>Na(+)</name>
        <dbReference type="ChEBI" id="CHEBI:29101"/>
        <label>1</label>
    </ligand>
</feature>
<keyword evidence="3 8" id="KW-0812">Transmembrane</keyword>
<evidence type="ECO:0000256" key="8">
    <source>
        <dbReference type="SAM" id="Phobius"/>
    </source>
</evidence>
<feature type="transmembrane region" description="Helical" evidence="8">
    <location>
        <begin position="390"/>
        <end position="412"/>
    </location>
</feature>
<evidence type="ECO:0000256" key="7">
    <source>
        <dbReference type="PIRSR" id="PIRSR600175-2"/>
    </source>
</evidence>
<feature type="transmembrane region" description="Helical" evidence="8">
    <location>
        <begin position="448"/>
        <end position="466"/>
    </location>
</feature>
<keyword evidence="5 8" id="KW-0472">Membrane</keyword>
<evidence type="ECO:0000256" key="1">
    <source>
        <dbReference type="ARBA" id="ARBA00004141"/>
    </source>
</evidence>
<dbReference type="GO" id="GO:0043005">
    <property type="term" value="C:neuron projection"/>
    <property type="evidence" value="ECO:0007669"/>
    <property type="project" value="TreeGrafter"/>
</dbReference>
<feature type="binding site" evidence="6">
    <location>
        <position position="90"/>
    </location>
    <ligand>
        <name>Na(+)</name>
        <dbReference type="ChEBI" id="CHEBI:29101"/>
        <label>1</label>
    </ligand>
</feature>
<feature type="binding site" evidence="6">
    <location>
        <position position="391"/>
    </location>
    <ligand>
        <name>Na(+)</name>
        <dbReference type="ChEBI" id="CHEBI:29101"/>
        <label>1</label>
    </ligand>
</feature>
<keyword evidence="4 8" id="KW-1133">Transmembrane helix</keyword>
<evidence type="ECO:0000313" key="9">
    <source>
        <dbReference type="EMBL" id="CAF1143205.1"/>
    </source>
</evidence>
<keyword evidence="6" id="KW-0915">Sodium</keyword>
<name>A0A814S4Q6_9BILA</name>
<evidence type="ECO:0000256" key="2">
    <source>
        <dbReference type="ARBA" id="ARBA00022448"/>
    </source>
</evidence>
<comment type="subcellular location">
    <subcellularLocation>
        <location evidence="1">Membrane</location>
        <topology evidence="1">Multi-pass membrane protein</topology>
    </subcellularLocation>
</comment>
<dbReference type="GO" id="GO:0046872">
    <property type="term" value="F:metal ion binding"/>
    <property type="evidence" value="ECO:0007669"/>
    <property type="project" value="UniProtKB-KW"/>
</dbReference>
<evidence type="ECO:0000256" key="4">
    <source>
        <dbReference type="ARBA" id="ARBA00022989"/>
    </source>
</evidence>
<dbReference type="InterPro" id="IPR000175">
    <property type="entry name" value="Na/ntran_symport"/>
</dbReference>
<dbReference type="PANTHER" id="PTHR11616">
    <property type="entry name" value="SODIUM/CHLORIDE DEPENDENT TRANSPORTER"/>
    <property type="match status" value="1"/>
</dbReference>
<organism evidence="9 10">
    <name type="scientific">Rotaria sordida</name>
    <dbReference type="NCBI Taxonomy" id="392033"/>
    <lineage>
        <taxon>Eukaryota</taxon>
        <taxon>Metazoa</taxon>
        <taxon>Spiralia</taxon>
        <taxon>Gnathifera</taxon>
        <taxon>Rotifera</taxon>
        <taxon>Eurotatoria</taxon>
        <taxon>Bdelloidea</taxon>
        <taxon>Philodinida</taxon>
        <taxon>Philodinidae</taxon>
        <taxon>Rotaria</taxon>
    </lineage>
</organism>
<dbReference type="GO" id="GO:0006865">
    <property type="term" value="P:amino acid transport"/>
    <property type="evidence" value="ECO:0007669"/>
    <property type="project" value="TreeGrafter"/>
</dbReference>
<sequence>MATTPSDKQGKQKTAIGDVDLDNDNECTRLTLSPNLKVTGDENRRVTTMEVGTTTESVNLSISDKQAMQQTSIQRDTWKHKVEFILAAIGYAIGFSTIGRFPMTVYMNGGSAFFIPYFVLLLFGGLPLVYMEFALGQYHRSSGLTVWKHICPLIKGVGYATVLINFMTAMFYNTIISWAVYYLVASFNGLRTELPWRSCNHTWNTQCCIDADVNQYFRKSAIVTEKLLDSTNMLATPFLNGRYCSRLVYSTEEYFYRRLQEVDKADEFNNLGSIKWELVLSLLVIFIFVYFALWKGIKSLGKVVWITTIPPYAILICLLIRGVTLPGSSIGIQHYLQPNMQLLKSFSIWNAAANQVFFSLGSGFGAFLALSSYNKFHNNCCRDAFLTSSINFVTSILSGFVIFSMLGHMAVISHKSVKQVIQDSGLEIVFIVYPHIIALMGWSNLWSILFFVMVITFGIGTTLITFESIITSLCDEFTASTTSHQTETTLPRAHSFPICQ</sequence>
<dbReference type="AlphaFoldDB" id="A0A814S4Q6"/>
<dbReference type="EMBL" id="CAJNOU010001059">
    <property type="protein sequence ID" value="CAF1143205.1"/>
    <property type="molecule type" value="Genomic_DNA"/>
</dbReference>
<gene>
    <name evidence="9" type="ORF">SEV965_LOCUS18044</name>
</gene>
<evidence type="ECO:0000256" key="6">
    <source>
        <dbReference type="PIRSR" id="PIRSR600175-1"/>
    </source>
</evidence>
<dbReference type="GO" id="GO:0051378">
    <property type="term" value="F:serotonin binding"/>
    <property type="evidence" value="ECO:0007669"/>
    <property type="project" value="TreeGrafter"/>
</dbReference>
<feature type="transmembrane region" description="Helical" evidence="8">
    <location>
        <begin position="278"/>
        <end position="297"/>
    </location>
</feature>
<dbReference type="GO" id="GO:0098793">
    <property type="term" value="C:presynapse"/>
    <property type="evidence" value="ECO:0007669"/>
    <property type="project" value="GOC"/>
</dbReference>
<comment type="caution">
    <text evidence="9">The sequence shown here is derived from an EMBL/GenBank/DDBJ whole genome shotgun (WGS) entry which is preliminary data.</text>
</comment>
<dbReference type="GO" id="GO:0005335">
    <property type="term" value="F:serotonin:sodium:chloride symporter activity"/>
    <property type="evidence" value="ECO:0007669"/>
    <property type="project" value="TreeGrafter"/>
</dbReference>
<feature type="transmembrane region" description="Helical" evidence="8">
    <location>
        <begin position="303"/>
        <end position="325"/>
    </location>
</feature>
<dbReference type="InterPro" id="IPR037272">
    <property type="entry name" value="SNS_sf"/>
</dbReference>
<reference evidence="9" key="1">
    <citation type="submission" date="2021-02" db="EMBL/GenBank/DDBJ databases">
        <authorList>
            <person name="Nowell W R."/>
        </authorList>
    </citation>
    <scope>NUCLEOTIDE SEQUENCE</scope>
</reference>
<feature type="disulfide bond" evidence="7">
    <location>
        <begin position="199"/>
        <end position="208"/>
    </location>
</feature>
<dbReference type="PANTHER" id="PTHR11616:SF279">
    <property type="entry name" value="SODIUM-DEPENDENT SEROTONIN TRANSPORTER"/>
    <property type="match status" value="1"/>
</dbReference>
<feature type="transmembrane region" description="Helical" evidence="8">
    <location>
        <begin position="84"/>
        <end position="102"/>
    </location>
</feature>
<evidence type="ECO:0000256" key="5">
    <source>
        <dbReference type="ARBA" id="ARBA00023136"/>
    </source>
</evidence>
<dbReference type="Pfam" id="PF00209">
    <property type="entry name" value="SNF"/>
    <property type="match status" value="1"/>
</dbReference>
<proteinExistence type="predicted"/>
<feature type="transmembrane region" description="Helical" evidence="8">
    <location>
        <begin position="114"/>
        <end position="134"/>
    </location>
</feature>
<dbReference type="PRINTS" id="PR00176">
    <property type="entry name" value="NANEUSMPORT"/>
</dbReference>
<feature type="transmembrane region" description="Helical" evidence="8">
    <location>
        <begin position="424"/>
        <end position="442"/>
    </location>
</feature>
<dbReference type="PROSITE" id="PS50267">
    <property type="entry name" value="NA_NEUROTRAN_SYMP_3"/>
    <property type="match status" value="1"/>
</dbReference>
<protein>
    <recommendedName>
        <fullName evidence="11">Transporter</fullName>
    </recommendedName>
</protein>
<keyword evidence="7" id="KW-1015">Disulfide bond</keyword>
<dbReference type="SUPFAM" id="SSF161070">
    <property type="entry name" value="SNF-like"/>
    <property type="match status" value="1"/>
</dbReference>
<accession>A0A814S4Q6</accession>
<evidence type="ECO:0008006" key="11">
    <source>
        <dbReference type="Google" id="ProtNLM"/>
    </source>
</evidence>
<dbReference type="GO" id="GO:0005886">
    <property type="term" value="C:plasma membrane"/>
    <property type="evidence" value="ECO:0007669"/>
    <property type="project" value="TreeGrafter"/>
</dbReference>
<dbReference type="Proteomes" id="UP000663889">
    <property type="component" value="Unassembled WGS sequence"/>
</dbReference>